<dbReference type="InterPro" id="IPR017930">
    <property type="entry name" value="Myb_dom"/>
</dbReference>
<evidence type="ECO:0000256" key="5">
    <source>
        <dbReference type="SAM" id="MobiDB-lite"/>
    </source>
</evidence>
<keyword evidence="9" id="KW-1185">Reference proteome</keyword>
<evidence type="ECO:0000256" key="2">
    <source>
        <dbReference type="ARBA" id="ARBA00023125"/>
    </source>
</evidence>
<comment type="caution">
    <text evidence="8">The sequence shown here is derived from an EMBL/GenBank/DDBJ whole genome shotgun (WGS) entry which is preliminary data.</text>
</comment>
<dbReference type="EMBL" id="SGPK01000003">
    <property type="protein sequence ID" value="THH12145.1"/>
    <property type="molecule type" value="Genomic_DNA"/>
</dbReference>
<dbReference type="GO" id="GO:0000978">
    <property type="term" value="F:RNA polymerase II cis-regulatory region sequence-specific DNA binding"/>
    <property type="evidence" value="ECO:0007669"/>
    <property type="project" value="TreeGrafter"/>
</dbReference>
<dbReference type="Pfam" id="PF13921">
    <property type="entry name" value="Myb_DNA-bind_6"/>
    <property type="match status" value="1"/>
</dbReference>
<feature type="domain" description="Myb-like" evidence="6">
    <location>
        <begin position="10"/>
        <end position="49"/>
    </location>
</feature>
<dbReference type="PROSITE" id="PS00028">
    <property type="entry name" value="ZINC_FINGER_C2H2_1"/>
    <property type="match status" value="1"/>
</dbReference>
<feature type="compositionally biased region" description="Basic and acidic residues" evidence="5">
    <location>
        <begin position="370"/>
        <end position="382"/>
    </location>
</feature>
<feature type="domain" description="HTH myb-type" evidence="7">
    <location>
        <begin position="61"/>
        <end position="115"/>
    </location>
</feature>
<dbReference type="OrthoDB" id="2143914at2759"/>
<feature type="domain" description="Myb-like" evidence="6">
    <location>
        <begin position="112"/>
        <end position="165"/>
    </location>
</feature>
<organism evidence="8 9">
    <name type="scientific">Phellinidium pouzarii</name>
    <dbReference type="NCBI Taxonomy" id="167371"/>
    <lineage>
        <taxon>Eukaryota</taxon>
        <taxon>Fungi</taxon>
        <taxon>Dikarya</taxon>
        <taxon>Basidiomycota</taxon>
        <taxon>Agaricomycotina</taxon>
        <taxon>Agaricomycetes</taxon>
        <taxon>Hymenochaetales</taxon>
        <taxon>Hymenochaetaceae</taxon>
        <taxon>Phellinidium</taxon>
    </lineage>
</organism>
<dbReference type="GO" id="GO:0042795">
    <property type="term" value="P:snRNA transcription by RNA polymerase II"/>
    <property type="evidence" value="ECO:0007669"/>
    <property type="project" value="TreeGrafter"/>
</dbReference>
<evidence type="ECO:0000259" key="7">
    <source>
        <dbReference type="PROSITE" id="PS51294"/>
    </source>
</evidence>
<name>A0A4S4LJY9_9AGAM</name>
<evidence type="ECO:0000313" key="8">
    <source>
        <dbReference type="EMBL" id="THH12145.1"/>
    </source>
</evidence>
<feature type="domain" description="Myb-like" evidence="6">
    <location>
        <begin position="61"/>
        <end position="111"/>
    </location>
</feature>
<feature type="region of interest" description="Disordered" evidence="5">
    <location>
        <begin position="370"/>
        <end position="393"/>
    </location>
</feature>
<protein>
    <submittedName>
        <fullName evidence="8">Uncharacterized protein</fullName>
    </submittedName>
</protein>
<dbReference type="Proteomes" id="UP000308199">
    <property type="component" value="Unassembled WGS sequence"/>
</dbReference>
<gene>
    <name evidence="8" type="ORF">EW145_g164</name>
</gene>
<feature type="domain" description="HTH myb-type" evidence="7">
    <location>
        <begin position="120"/>
        <end position="168"/>
    </location>
</feature>
<keyword evidence="4" id="KW-0539">Nucleus</keyword>
<evidence type="ECO:0000256" key="4">
    <source>
        <dbReference type="ARBA" id="ARBA00023242"/>
    </source>
</evidence>
<dbReference type="Pfam" id="PF00249">
    <property type="entry name" value="Myb_DNA-binding"/>
    <property type="match status" value="1"/>
</dbReference>
<dbReference type="InterPro" id="IPR051575">
    <property type="entry name" value="Myb-like_DNA-bd"/>
</dbReference>
<feature type="compositionally biased region" description="Polar residues" evidence="5">
    <location>
        <begin position="384"/>
        <end position="393"/>
    </location>
</feature>
<dbReference type="PANTHER" id="PTHR46621:SF1">
    <property type="entry name" value="SNRNA-ACTIVATING PROTEIN COMPLEX SUBUNIT 4"/>
    <property type="match status" value="1"/>
</dbReference>
<proteinExistence type="predicted"/>
<dbReference type="GO" id="GO:0019185">
    <property type="term" value="C:snRNA-activating protein complex"/>
    <property type="evidence" value="ECO:0007669"/>
    <property type="project" value="TreeGrafter"/>
</dbReference>
<evidence type="ECO:0000313" key="9">
    <source>
        <dbReference type="Proteomes" id="UP000308199"/>
    </source>
</evidence>
<sequence>MSKQGNLGRPWTPYEDKLLTDAVQIYGENTEKWKTIALSVPGRTNKACRKVSTSRWLHSLSPTVKKCAWTAEEDQLLLSLHEKHPNKWSLIAREIAGRTDDACSKRYREALDPNLIKYEWSEEEDKRLLEVLARHGGPAKPKWGLIGQELRRSGLGCRNRWRLLERKKNATIRQTSLSSSDGAEAIAGFPDDVLPFFAEGESSNYWGSHWDPSNLCVPDVGAHTHERSCLDVMNFNVEEFAVNSTTTYTGLDSAHPIIIRGVHAGPISVQASPSHSHTGSTSFASYSIGAALSDIRSEVQSLRNEYGSTSHPDEQLSCFSVSSSHVNTYFDQLQVDDHSQTDNNTSYDPQTFGNGDFFEAHAEGVSLLSERHSDENTSRDEEQVASSSHTETCLSPHEDITVTTTPMVSTPPCTLPSLDFIDPLDISPTLTSQQSQEVVQQFLPPPRKRRRTLADSPASSGMAVFSVQSGKQKVMPKLSSTLIVAGDSKAHYQRALSTAVIAKKKQVNDVLQFMEATGNVVDDAPATESRSKPKRKMHKCPYSDCSNEYKQLSGLRYHLLHGHPKNLPTQLDAVPPTIAKKLGVGVKKNSVSL</sequence>
<keyword evidence="1" id="KW-0805">Transcription regulation</keyword>
<dbReference type="PROSITE" id="PS51294">
    <property type="entry name" value="HTH_MYB"/>
    <property type="match status" value="3"/>
</dbReference>
<dbReference type="CDD" id="cd00167">
    <property type="entry name" value="SANT"/>
    <property type="match status" value="2"/>
</dbReference>
<dbReference type="Gene3D" id="1.10.10.60">
    <property type="entry name" value="Homeodomain-like"/>
    <property type="match status" value="3"/>
</dbReference>
<evidence type="ECO:0000256" key="3">
    <source>
        <dbReference type="ARBA" id="ARBA00023163"/>
    </source>
</evidence>
<dbReference type="SMART" id="SM00717">
    <property type="entry name" value="SANT"/>
    <property type="match status" value="3"/>
</dbReference>
<keyword evidence="2" id="KW-0238">DNA-binding</keyword>
<dbReference type="GO" id="GO:0042796">
    <property type="term" value="P:snRNA transcription by RNA polymerase III"/>
    <property type="evidence" value="ECO:0007669"/>
    <property type="project" value="TreeGrafter"/>
</dbReference>
<dbReference type="PANTHER" id="PTHR46621">
    <property type="entry name" value="SNRNA-ACTIVATING PROTEIN COMPLEX SUBUNIT 4"/>
    <property type="match status" value="1"/>
</dbReference>
<dbReference type="InterPro" id="IPR001005">
    <property type="entry name" value="SANT/Myb"/>
</dbReference>
<dbReference type="PROSITE" id="PS50090">
    <property type="entry name" value="MYB_LIKE"/>
    <property type="match status" value="3"/>
</dbReference>
<accession>A0A4S4LJY9</accession>
<dbReference type="AlphaFoldDB" id="A0A4S4LJY9"/>
<dbReference type="GO" id="GO:0001006">
    <property type="term" value="F:RNA polymerase III type 3 promoter sequence-specific DNA binding"/>
    <property type="evidence" value="ECO:0007669"/>
    <property type="project" value="TreeGrafter"/>
</dbReference>
<dbReference type="InterPro" id="IPR013087">
    <property type="entry name" value="Znf_C2H2_type"/>
</dbReference>
<feature type="domain" description="HTH myb-type" evidence="7">
    <location>
        <begin position="1"/>
        <end position="50"/>
    </location>
</feature>
<evidence type="ECO:0000259" key="6">
    <source>
        <dbReference type="PROSITE" id="PS50090"/>
    </source>
</evidence>
<dbReference type="InterPro" id="IPR009057">
    <property type="entry name" value="Homeodomain-like_sf"/>
</dbReference>
<evidence type="ECO:0000256" key="1">
    <source>
        <dbReference type="ARBA" id="ARBA00023015"/>
    </source>
</evidence>
<dbReference type="SUPFAM" id="SSF46689">
    <property type="entry name" value="Homeodomain-like"/>
    <property type="match status" value="2"/>
</dbReference>
<reference evidence="8 9" key="1">
    <citation type="submission" date="2019-02" db="EMBL/GenBank/DDBJ databases">
        <title>Genome sequencing of the rare red list fungi Phellinidium pouzarii.</title>
        <authorList>
            <person name="Buettner E."/>
            <person name="Kellner H."/>
        </authorList>
    </citation>
    <scope>NUCLEOTIDE SEQUENCE [LARGE SCALE GENOMIC DNA]</scope>
    <source>
        <strain evidence="8 9">DSM 108285</strain>
    </source>
</reference>
<keyword evidence="3" id="KW-0804">Transcription</keyword>